<keyword evidence="9" id="KW-0479">Metal-binding</keyword>
<dbReference type="OrthoDB" id="10047021at2759"/>
<evidence type="ECO:0000256" key="3">
    <source>
        <dbReference type="ARBA" id="ARBA00022490"/>
    </source>
</evidence>
<evidence type="ECO:0000259" key="11">
    <source>
        <dbReference type="PROSITE" id="PS50103"/>
    </source>
</evidence>
<dbReference type="GO" id="GO:0005737">
    <property type="term" value="C:cytoplasm"/>
    <property type="evidence" value="ECO:0007669"/>
    <property type="project" value="UniProtKB-SubCell"/>
</dbReference>
<dbReference type="EMBL" id="DS985249">
    <property type="protein sequence ID" value="EDV22469.1"/>
    <property type="molecule type" value="Genomic_DNA"/>
</dbReference>
<evidence type="ECO:0000256" key="8">
    <source>
        <dbReference type="ARBA" id="ARBA00047957"/>
    </source>
</evidence>
<dbReference type="GeneID" id="6756226"/>
<dbReference type="Proteomes" id="UP000009022">
    <property type="component" value="Unassembled WGS sequence"/>
</dbReference>
<feature type="non-terminal residue" evidence="12">
    <location>
        <position position="453"/>
    </location>
</feature>
<evidence type="ECO:0000313" key="13">
    <source>
        <dbReference type="Proteomes" id="UP000009022"/>
    </source>
</evidence>
<dbReference type="STRING" id="10228.B3S4H9"/>
<dbReference type="RefSeq" id="XP_002115013.1">
    <property type="nucleotide sequence ID" value="XM_002114977.1"/>
</dbReference>
<dbReference type="HOGENOM" id="CLU_021025_0_0_1"/>
<evidence type="ECO:0000256" key="6">
    <source>
        <dbReference type="ARBA" id="ARBA00022691"/>
    </source>
</evidence>
<evidence type="ECO:0000256" key="7">
    <source>
        <dbReference type="ARBA" id="ARBA00022694"/>
    </source>
</evidence>
<keyword evidence="5 10" id="KW-0808">Transferase</keyword>
<dbReference type="PANTHER" id="PTHR21210:SF0">
    <property type="entry name" value="TRNA (URACIL-O(2)-)-METHYLTRANSFERASE-RELATED"/>
    <property type="match status" value="1"/>
</dbReference>
<dbReference type="InterPro" id="IPR000571">
    <property type="entry name" value="Znf_CCCH"/>
</dbReference>
<evidence type="ECO:0000256" key="5">
    <source>
        <dbReference type="ARBA" id="ARBA00022679"/>
    </source>
</evidence>
<dbReference type="CTD" id="6756226"/>
<feature type="domain" description="C3H1-type" evidence="11">
    <location>
        <begin position="426"/>
        <end position="453"/>
    </location>
</feature>
<keyword evidence="4 10" id="KW-0489">Methyltransferase</keyword>
<dbReference type="FunCoup" id="B3S4H9">
    <property type="interactions" value="1042"/>
</dbReference>
<sequence>EWLKSHLMPKLIAWTEQQSISRLSNKTQFPVTTSISLVEKEDYATLYQDLKLKYGKKWIQIWPEKTDPFKFVYEDVSIATYILLLWKAEREEKGTNELQSFVDLGCGNGLLVHILRSEGHPGKGIDIRRRKIWDFYGSDTVLEVKAFVPSNESIFSETDWIIGNHCDELTPWIPVIAARSSYNCHYFVLPCCPYDFNGKFSRRHAKESQYRAYLNYIYNIGKTCGFDVEEDRLRLPSTKRICHIGRKRTYEFSESATQNRMISEMFDDKMNADQEKIVIKPAENDAEHQQWSRNFKPREPIELTSNCKQLSRSFKDEFAFAVASRLLELPSKRVLKPMTDDQENDDDSDRVWNKGGELTLDAVASLFEKPTMQQLKKECGGIKTLLKLFHQVFIVSGNKVKIRDWSSSEISDHCCYSKCKSEKEKLYKTKLCWFYTHHPDGCPLNASTCSYAH</sequence>
<dbReference type="GO" id="GO:0030488">
    <property type="term" value="P:tRNA methylation"/>
    <property type="evidence" value="ECO:0007669"/>
    <property type="project" value="UniProtKB-UniRule"/>
</dbReference>
<evidence type="ECO:0000256" key="9">
    <source>
        <dbReference type="PROSITE-ProRule" id="PRU00723"/>
    </source>
</evidence>
<dbReference type="EC" id="2.1.1.211" evidence="10"/>
<comment type="subcellular location">
    <subcellularLocation>
        <location evidence="1 10">Cytoplasm</location>
    </subcellularLocation>
</comment>
<keyword evidence="3 10" id="KW-0963">Cytoplasm</keyword>
<evidence type="ECO:0000256" key="10">
    <source>
        <dbReference type="RuleBase" id="RU368004"/>
    </source>
</evidence>
<comment type="function">
    <text evidence="10">Adenosyl-L-methionine (AdoMet)-dependent tRNA (uracil-O(2)-)-methyltransferase.</text>
</comment>
<dbReference type="eggNOG" id="KOG3790">
    <property type="taxonomic scope" value="Eukaryota"/>
</dbReference>
<evidence type="ECO:0000256" key="2">
    <source>
        <dbReference type="ARBA" id="ARBA00009056"/>
    </source>
</evidence>
<feature type="zinc finger region" description="C3H1-type" evidence="9">
    <location>
        <begin position="426"/>
        <end position="453"/>
    </location>
</feature>
<dbReference type="PROSITE" id="PS50103">
    <property type="entry name" value="ZF_C3H1"/>
    <property type="match status" value="1"/>
</dbReference>
<organism evidence="12 13">
    <name type="scientific">Trichoplax adhaerens</name>
    <name type="common">Trichoplax reptans</name>
    <dbReference type="NCBI Taxonomy" id="10228"/>
    <lineage>
        <taxon>Eukaryota</taxon>
        <taxon>Metazoa</taxon>
        <taxon>Placozoa</taxon>
        <taxon>Uniplacotomia</taxon>
        <taxon>Trichoplacea</taxon>
        <taxon>Trichoplacidae</taxon>
        <taxon>Trichoplax</taxon>
    </lineage>
</organism>
<protein>
    <recommendedName>
        <fullName evidence="10">tRNA (uracil-O(2)-)-methyltransferase</fullName>
        <ecNumber evidence="10">2.1.1.211</ecNumber>
    </recommendedName>
</protein>
<keyword evidence="9" id="KW-0863">Zinc-finger</keyword>
<keyword evidence="9" id="KW-0862">Zinc</keyword>
<comment type="similarity">
    <text evidence="2 10">Belongs to the TRM44 family.</text>
</comment>
<accession>B3S4H9</accession>
<dbReference type="GO" id="GO:0141101">
    <property type="term" value="F:tRNA(Ser) (uridine(44)-2'-O-)-methyltransferase activity"/>
    <property type="evidence" value="ECO:0007669"/>
    <property type="project" value="UniProtKB-EC"/>
</dbReference>
<gene>
    <name evidence="12" type="ORF">TRIADDRAFT_2664</name>
</gene>
<evidence type="ECO:0000256" key="1">
    <source>
        <dbReference type="ARBA" id="ARBA00004496"/>
    </source>
</evidence>
<dbReference type="InParanoid" id="B3S4H9"/>
<dbReference type="AlphaFoldDB" id="B3S4H9"/>
<keyword evidence="6 10" id="KW-0949">S-adenosyl-L-methionine</keyword>
<dbReference type="KEGG" id="tad:TRIADDRAFT_2664"/>
<keyword evidence="13" id="KW-1185">Reference proteome</keyword>
<comment type="catalytic activity">
    <reaction evidence="8 10">
        <text>uridine(44) in tRNA(Ser) + S-adenosyl-L-methionine = 2'-O-methyluridine(44) in tRNA(Ser) + S-adenosyl-L-homocysteine + H(+)</text>
        <dbReference type="Rhea" id="RHEA:43100"/>
        <dbReference type="Rhea" id="RHEA-COMP:10339"/>
        <dbReference type="Rhea" id="RHEA-COMP:10340"/>
        <dbReference type="ChEBI" id="CHEBI:15378"/>
        <dbReference type="ChEBI" id="CHEBI:57856"/>
        <dbReference type="ChEBI" id="CHEBI:59789"/>
        <dbReference type="ChEBI" id="CHEBI:65315"/>
        <dbReference type="ChEBI" id="CHEBI:74478"/>
        <dbReference type="EC" id="2.1.1.211"/>
    </reaction>
</comment>
<dbReference type="Pfam" id="PF07757">
    <property type="entry name" value="AdoMet_MTase"/>
    <property type="match status" value="1"/>
</dbReference>
<dbReference type="InterPro" id="IPR011671">
    <property type="entry name" value="tRNA_uracil_MeTrfase"/>
</dbReference>
<keyword evidence="7 10" id="KW-0819">tRNA processing</keyword>
<feature type="non-terminal residue" evidence="12">
    <location>
        <position position="1"/>
    </location>
</feature>
<dbReference type="OMA" id="CFFKLHH"/>
<dbReference type="GO" id="GO:0008270">
    <property type="term" value="F:zinc ion binding"/>
    <property type="evidence" value="ECO:0007669"/>
    <property type="project" value="UniProtKB-KW"/>
</dbReference>
<proteinExistence type="inferred from homology"/>
<dbReference type="PhylomeDB" id="B3S4H9"/>
<reference evidence="12 13" key="1">
    <citation type="journal article" date="2008" name="Nature">
        <title>The Trichoplax genome and the nature of placozoans.</title>
        <authorList>
            <person name="Srivastava M."/>
            <person name="Begovic E."/>
            <person name="Chapman J."/>
            <person name="Putnam N.H."/>
            <person name="Hellsten U."/>
            <person name="Kawashima T."/>
            <person name="Kuo A."/>
            <person name="Mitros T."/>
            <person name="Salamov A."/>
            <person name="Carpenter M.L."/>
            <person name="Signorovitch A.Y."/>
            <person name="Moreno M.A."/>
            <person name="Kamm K."/>
            <person name="Grimwood J."/>
            <person name="Schmutz J."/>
            <person name="Shapiro H."/>
            <person name="Grigoriev I.V."/>
            <person name="Buss L.W."/>
            <person name="Schierwater B."/>
            <person name="Dellaporta S.L."/>
            <person name="Rokhsar D.S."/>
        </authorList>
    </citation>
    <scope>NUCLEOTIDE SEQUENCE [LARGE SCALE GENOMIC DNA]</scope>
    <source>
        <strain evidence="12 13">Grell-BS-1999</strain>
    </source>
</reference>
<name>B3S4H9_TRIAD</name>
<dbReference type="PANTHER" id="PTHR21210">
    <property type="entry name" value="TRNA (URACIL-O(2)-)-METHYLTRANSFERASE-RELATED"/>
    <property type="match status" value="1"/>
</dbReference>
<evidence type="ECO:0000313" key="12">
    <source>
        <dbReference type="EMBL" id="EDV22469.1"/>
    </source>
</evidence>
<evidence type="ECO:0000256" key="4">
    <source>
        <dbReference type="ARBA" id="ARBA00022603"/>
    </source>
</evidence>